<evidence type="ECO:0000313" key="7">
    <source>
        <dbReference type="Proteomes" id="UP000192721"/>
    </source>
</evidence>
<keyword evidence="2" id="KW-0963">Cytoplasm</keyword>
<dbReference type="EMBL" id="MUKV01000004">
    <property type="protein sequence ID" value="OQS42718.1"/>
    <property type="molecule type" value="Genomic_DNA"/>
</dbReference>
<reference evidence="6 7" key="1">
    <citation type="submission" date="2017-02" db="EMBL/GenBank/DDBJ databases">
        <title>Chromobacterium haemolyticum H5244.</title>
        <authorList>
            <person name="Gulvik C.A."/>
        </authorList>
    </citation>
    <scope>NUCLEOTIDE SEQUENCE [LARGE SCALE GENOMIC DNA]</scope>
    <source>
        <strain evidence="6 7">H5244</strain>
    </source>
</reference>
<dbReference type="Proteomes" id="UP000192721">
    <property type="component" value="Unassembled WGS sequence"/>
</dbReference>
<gene>
    <name evidence="6" type="ORF">B0T45_04955</name>
</gene>
<organism evidence="6 7">
    <name type="scientific">Chromobacterium haemolyticum</name>
    <dbReference type="NCBI Taxonomy" id="394935"/>
    <lineage>
        <taxon>Bacteria</taxon>
        <taxon>Pseudomonadati</taxon>
        <taxon>Pseudomonadota</taxon>
        <taxon>Betaproteobacteria</taxon>
        <taxon>Neisseriales</taxon>
        <taxon>Chromobacteriaceae</taxon>
        <taxon>Chromobacterium</taxon>
    </lineage>
</organism>
<evidence type="ECO:0000256" key="4">
    <source>
        <dbReference type="ARBA" id="ARBA00023186"/>
    </source>
</evidence>
<evidence type="ECO:0000256" key="2">
    <source>
        <dbReference type="ARBA" id="ARBA00022490"/>
    </source>
</evidence>
<keyword evidence="3" id="KW-1005">Bacterial flagellum biogenesis</keyword>
<name>A0A1W0D6Y6_9NEIS</name>
<dbReference type="InterPro" id="IPR008622">
    <property type="entry name" value="FliT"/>
</dbReference>
<dbReference type="Pfam" id="PF05400">
    <property type="entry name" value="FliT"/>
    <property type="match status" value="1"/>
</dbReference>
<comment type="caution">
    <text evidence="6">The sequence shown here is derived from an EMBL/GenBank/DDBJ whole genome shotgun (WGS) entry which is preliminary data.</text>
</comment>
<proteinExistence type="predicted"/>
<dbReference type="RefSeq" id="WP_043642106.1">
    <property type="nucleotide sequence ID" value="NZ_MUKV01000004.1"/>
</dbReference>
<evidence type="ECO:0000256" key="3">
    <source>
        <dbReference type="ARBA" id="ARBA00022795"/>
    </source>
</evidence>
<evidence type="ECO:0000256" key="5">
    <source>
        <dbReference type="ARBA" id="ARBA00093797"/>
    </source>
</evidence>
<evidence type="ECO:0000256" key="1">
    <source>
        <dbReference type="ARBA" id="ARBA00004514"/>
    </source>
</evidence>
<protein>
    <recommendedName>
        <fullName evidence="5">Flagellar protein FliT</fullName>
    </recommendedName>
</protein>
<sequence>MKVTTRATALVQLVEELEALTPQVSAAVSAKDYERFSALQAQQEKLMSRLLTSLTQEALSGLEGTQRDRLRELVRRREAIQADLAQWSEALRSELVLINQNSRVLKHYR</sequence>
<evidence type="ECO:0000313" key="6">
    <source>
        <dbReference type="EMBL" id="OQS42718.1"/>
    </source>
</evidence>
<comment type="subcellular location">
    <subcellularLocation>
        <location evidence="1">Cytoplasm</location>
        <location evidence="1">Cytosol</location>
    </subcellularLocation>
</comment>
<keyword evidence="4" id="KW-0143">Chaperone</keyword>
<accession>A0A1W0D6Y6</accession>
<dbReference type="AlphaFoldDB" id="A0A1W0D6Y6"/>